<evidence type="ECO:0000256" key="2">
    <source>
        <dbReference type="ARBA" id="ARBA00005386"/>
    </source>
</evidence>
<dbReference type="InterPro" id="IPR011990">
    <property type="entry name" value="TPR-like_helical_dom_sf"/>
</dbReference>
<dbReference type="EC" id="2.4.1.255" evidence="3"/>
<accession>A0ABW2SD92</accession>
<dbReference type="Gene3D" id="1.25.40.10">
    <property type="entry name" value="Tetratricopeptide repeat domain"/>
    <property type="match status" value="2"/>
</dbReference>
<name>A0ABW2SD92_9BURK</name>
<dbReference type="Pfam" id="PF13844">
    <property type="entry name" value="Glyco_transf_41"/>
    <property type="match status" value="2"/>
</dbReference>
<dbReference type="Gene3D" id="3.40.50.2000">
    <property type="entry name" value="Glycogen Phosphorylase B"/>
    <property type="match status" value="1"/>
</dbReference>
<evidence type="ECO:0000256" key="5">
    <source>
        <dbReference type="ARBA" id="ARBA00022679"/>
    </source>
</evidence>
<dbReference type="Proteomes" id="UP001596457">
    <property type="component" value="Unassembled WGS sequence"/>
</dbReference>
<evidence type="ECO:0000256" key="6">
    <source>
        <dbReference type="ARBA" id="ARBA00022737"/>
    </source>
</evidence>
<evidence type="ECO:0000313" key="9">
    <source>
        <dbReference type="EMBL" id="MFC7461090.1"/>
    </source>
</evidence>
<dbReference type="InterPro" id="IPR019734">
    <property type="entry name" value="TPR_rpt"/>
</dbReference>
<evidence type="ECO:0000256" key="1">
    <source>
        <dbReference type="ARBA" id="ARBA00004922"/>
    </source>
</evidence>
<comment type="similarity">
    <text evidence="2">Belongs to the glycosyltransferase 41 family. O-GlcNAc transferase subfamily.</text>
</comment>
<protein>
    <recommendedName>
        <fullName evidence="3">protein O-GlcNAc transferase</fullName>
        <ecNumber evidence="3">2.4.1.255</ecNumber>
    </recommendedName>
</protein>
<reference evidence="10" key="1">
    <citation type="journal article" date="2019" name="Int. J. Syst. Evol. Microbiol.">
        <title>The Global Catalogue of Microorganisms (GCM) 10K type strain sequencing project: providing services to taxonomists for standard genome sequencing and annotation.</title>
        <authorList>
            <consortium name="The Broad Institute Genomics Platform"/>
            <consortium name="The Broad Institute Genome Sequencing Center for Infectious Disease"/>
            <person name="Wu L."/>
            <person name="Ma J."/>
        </authorList>
    </citation>
    <scope>NUCLEOTIDE SEQUENCE [LARGE SCALE GENOMIC DNA]</scope>
    <source>
        <strain evidence="10">CCUG 53903</strain>
    </source>
</reference>
<evidence type="ECO:0000313" key="10">
    <source>
        <dbReference type="Proteomes" id="UP001596457"/>
    </source>
</evidence>
<dbReference type="EMBL" id="JBHTBZ010000032">
    <property type="protein sequence ID" value="MFC7461090.1"/>
    <property type="molecule type" value="Genomic_DNA"/>
</dbReference>
<dbReference type="InterPro" id="IPR051939">
    <property type="entry name" value="Glycosyltr_41/O-GlcNAc_trsf"/>
</dbReference>
<keyword evidence="7" id="KW-0802">TPR repeat</keyword>
<dbReference type="PANTHER" id="PTHR44835">
    <property type="entry name" value="UDP-N-ACETYLGLUCOSAMINE--PEPTIDE N-ACETYLGLUCOSAMINYLTRANSFERASE SPINDLY-RELATED"/>
    <property type="match status" value="1"/>
</dbReference>
<dbReference type="Gene3D" id="3.40.50.11380">
    <property type="match status" value="1"/>
</dbReference>
<gene>
    <name evidence="9" type="ORF">ACFQU0_11720</name>
</gene>
<comment type="pathway">
    <text evidence="1">Protein modification; protein glycosylation.</text>
</comment>
<dbReference type="SUPFAM" id="SSF48452">
    <property type="entry name" value="TPR-like"/>
    <property type="match status" value="1"/>
</dbReference>
<keyword evidence="5 9" id="KW-0808">Transferase</keyword>
<evidence type="ECO:0000256" key="7">
    <source>
        <dbReference type="ARBA" id="ARBA00022803"/>
    </source>
</evidence>
<proteinExistence type="inferred from homology"/>
<dbReference type="RefSeq" id="WP_382200945.1">
    <property type="nucleotide sequence ID" value="NZ_JBHTBZ010000032.1"/>
</dbReference>
<dbReference type="GO" id="GO:0016740">
    <property type="term" value="F:transferase activity"/>
    <property type="evidence" value="ECO:0007669"/>
    <property type="project" value="UniProtKB-KW"/>
</dbReference>
<keyword evidence="4" id="KW-0328">Glycosyltransferase</keyword>
<evidence type="ECO:0000256" key="4">
    <source>
        <dbReference type="ARBA" id="ARBA00022676"/>
    </source>
</evidence>
<evidence type="ECO:0000259" key="8">
    <source>
        <dbReference type="Pfam" id="PF13844"/>
    </source>
</evidence>
<keyword evidence="10" id="KW-1185">Reference proteome</keyword>
<dbReference type="PANTHER" id="PTHR44835:SF1">
    <property type="entry name" value="PROTEIN O-GLCNAC TRANSFERASE"/>
    <property type="match status" value="1"/>
</dbReference>
<comment type="caution">
    <text evidence="9">The sequence shown here is derived from an EMBL/GenBank/DDBJ whole genome shotgun (WGS) entry which is preliminary data.</text>
</comment>
<feature type="domain" description="O-GlcNAc transferase C-terminal" evidence="8">
    <location>
        <begin position="398"/>
        <end position="581"/>
    </location>
</feature>
<feature type="domain" description="O-GlcNAc transferase C-terminal" evidence="8">
    <location>
        <begin position="228"/>
        <end position="377"/>
    </location>
</feature>
<dbReference type="InterPro" id="IPR029489">
    <property type="entry name" value="OGT/SEC/SPY_C"/>
</dbReference>
<sequence length="729" mass="82089">MNTSNSAPDDRLKAAQQANDWPLLLRLSRQALRKNARHHQANRYLGVALHKMQKSEEALKAFSQAEVWWPNDAELLLNHSQTLMELARDHQALPLMERVCALRPGHFLVWLKYAQCCYRIQRHEEGYAAALKAEELAETNEQKSQALMQKAIHRRELGQVKEAVKDCEAAIALDPREITVQTNRLLFMLADPDVQAADIRRAADEYASVVENGIKQHWPIHSFADRSPWQLLKVGFVSPDFRNHSVMYFMEGLLAQLDRRQFNVVALHLHPGSDVVTERAKCHVDQFLELKGLTHREQVDLVAAQRFDVLVDLAGHTGNNGLLLMARKLAPVQVSWLGYPATTGLTAMDYKFTDEVTDPPGADDQYSERLYRLPTLFCCYRPLIRYPLWRYQPLYQVRAAPALQNGFVTFGSCNNLGKLTDPVLALWGRILAAVPGAKLLIEGKNLEKPAFAEAYRQRCARLGIESSRLELVPLDAANQYLTYHRIDIALDPFPLTGGTTTFDVLWMGVPLVSMEGDSFKSRLGTGILSYLGRTEWLAHTADEYVQIATQLAADPQRLSADRLAQRRAVEQSVLMDELRFAHHFGEGLRLMWLQWLAQAQCPADTEAQSRLIESWLPSLPSEWSEPVVPGIGLAPGKRVTLPEAHQQLEKLLNTAKASESARNAGAMANKIENPRWQEVTEFAEKILDAVPNDPVALTCLAEVEHAHGHTDFAVSYLRYAHNAMCDSAM</sequence>
<organism evidence="9 10">
    <name type="scientific">Hydrogenophaga defluvii</name>
    <dbReference type="NCBI Taxonomy" id="249410"/>
    <lineage>
        <taxon>Bacteria</taxon>
        <taxon>Pseudomonadati</taxon>
        <taxon>Pseudomonadota</taxon>
        <taxon>Betaproteobacteria</taxon>
        <taxon>Burkholderiales</taxon>
        <taxon>Comamonadaceae</taxon>
        <taxon>Hydrogenophaga</taxon>
    </lineage>
</organism>
<evidence type="ECO:0000256" key="3">
    <source>
        <dbReference type="ARBA" id="ARBA00011970"/>
    </source>
</evidence>
<keyword evidence="6" id="KW-0677">Repeat</keyword>
<dbReference type="SMART" id="SM00028">
    <property type="entry name" value="TPR"/>
    <property type="match status" value="3"/>
</dbReference>